<gene>
    <name evidence="1" type="ORF">MNOR_LOCUS22313</name>
</gene>
<organism evidence="1 2">
    <name type="scientific">Meganyctiphanes norvegica</name>
    <name type="common">Northern krill</name>
    <name type="synonym">Thysanopoda norvegica</name>
    <dbReference type="NCBI Taxonomy" id="48144"/>
    <lineage>
        <taxon>Eukaryota</taxon>
        <taxon>Metazoa</taxon>
        <taxon>Ecdysozoa</taxon>
        <taxon>Arthropoda</taxon>
        <taxon>Crustacea</taxon>
        <taxon>Multicrustacea</taxon>
        <taxon>Malacostraca</taxon>
        <taxon>Eumalacostraca</taxon>
        <taxon>Eucarida</taxon>
        <taxon>Euphausiacea</taxon>
        <taxon>Euphausiidae</taxon>
        <taxon>Meganyctiphanes</taxon>
    </lineage>
</organism>
<dbReference type="AlphaFoldDB" id="A0AAV2RB56"/>
<evidence type="ECO:0008006" key="3">
    <source>
        <dbReference type="Google" id="ProtNLM"/>
    </source>
</evidence>
<protein>
    <recommendedName>
        <fullName evidence="3">Reverse transcriptase domain-containing protein</fullName>
    </recommendedName>
</protein>
<dbReference type="PRINTS" id="PR01345">
    <property type="entry name" value="CERVTRCPTASE"/>
</dbReference>
<comment type="caution">
    <text evidence="1">The sequence shown here is derived from an EMBL/GenBank/DDBJ whole genome shotgun (WGS) entry which is preliminary data.</text>
</comment>
<evidence type="ECO:0000313" key="2">
    <source>
        <dbReference type="Proteomes" id="UP001497623"/>
    </source>
</evidence>
<proteinExistence type="predicted"/>
<evidence type="ECO:0000313" key="1">
    <source>
        <dbReference type="EMBL" id="CAL4121142.1"/>
    </source>
</evidence>
<dbReference type="Proteomes" id="UP001497623">
    <property type="component" value="Unassembled WGS sequence"/>
</dbReference>
<keyword evidence="2" id="KW-1185">Reference proteome</keyword>
<dbReference type="EMBL" id="CAXKWB010018679">
    <property type="protein sequence ID" value="CAL4121142.1"/>
    <property type="molecule type" value="Genomic_DNA"/>
</dbReference>
<name>A0AAV2RB56_MEGNR</name>
<sequence>MASNDLMFKEHMNNIITSSKIVMGMLLRAFSIREKEPMIKLFNTYIKSKLEYCCIVWSPVQQTYITELENIQRTFTSKINGMEGYDYHERLKKLNMYSLERRRDRYFIIYGWQQIEGIKENILNLKTNWKGRSRTMTSKVIKGYIEGRRITRKDITSIHNCPARKVERAFNCIPTKLRNITGVQTEAFKEQLDRW</sequence>
<reference evidence="1 2" key="1">
    <citation type="submission" date="2024-05" db="EMBL/GenBank/DDBJ databases">
        <authorList>
            <person name="Wallberg A."/>
        </authorList>
    </citation>
    <scope>NUCLEOTIDE SEQUENCE [LARGE SCALE GENOMIC DNA]</scope>
</reference>
<feature type="non-terminal residue" evidence="1">
    <location>
        <position position="195"/>
    </location>
</feature>
<accession>A0AAV2RB56</accession>